<evidence type="ECO:0000259" key="5">
    <source>
        <dbReference type="PROSITE" id="PS50893"/>
    </source>
</evidence>
<dbReference type="AlphaFoldDB" id="A0A917F752"/>
<comment type="caution">
    <text evidence="6">The sequence shown here is derived from an EMBL/GenBank/DDBJ whole genome shotgun (WGS) entry which is preliminary data.</text>
</comment>
<keyword evidence="2" id="KW-0813">Transport</keyword>
<dbReference type="SMART" id="SM00382">
    <property type="entry name" value="AAA"/>
    <property type="match status" value="2"/>
</dbReference>
<dbReference type="InterPro" id="IPR003593">
    <property type="entry name" value="AAA+_ATPase"/>
</dbReference>
<evidence type="ECO:0000256" key="3">
    <source>
        <dbReference type="ARBA" id="ARBA00022741"/>
    </source>
</evidence>
<dbReference type="InterPro" id="IPR003439">
    <property type="entry name" value="ABC_transporter-like_ATP-bd"/>
</dbReference>
<dbReference type="PROSITE" id="PS00211">
    <property type="entry name" value="ABC_TRANSPORTER_1"/>
    <property type="match status" value="1"/>
</dbReference>
<evidence type="ECO:0000256" key="2">
    <source>
        <dbReference type="ARBA" id="ARBA00022448"/>
    </source>
</evidence>
<dbReference type="InterPro" id="IPR027417">
    <property type="entry name" value="P-loop_NTPase"/>
</dbReference>
<dbReference type="InterPro" id="IPR017871">
    <property type="entry name" value="ABC_transporter-like_CS"/>
</dbReference>
<dbReference type="SUPFAM" id="SSF52540">
    <property type="entry name" value="P-loop containing nucleoside triphosphate hydrolases"/>
    <property type="match status" value="2"/>
</dbReference>
<accession>A0A917F752</accession>
<reference evidence="6" key="2">
    <citation type="submission" date="2020-09" db="EMBL/GenBank/DDBJ databases">
        <authorList>
            <person name="Sun Q."/>
            <person name="Zhou Y."/>
        </authorList>
    </citation>
    <scope>NUCLEOTIDE SEQUENCE</scope>
    <source>
        <strain evidence="6">CGMCC 1.16067</strain>
    </source>
</reference>
<dbReference type="PROSITE" id="PS50893">
    <property type="entry name" value="ABC_TRANSPORTER_2"/>
    <property type="match status" value="2"/>
</dbReference>
<keyword evidence="7" id="KW-1185">Reference proteome</keyword>
<proteinExistence type="inferred from homology"/>
<dbReference type="GO" id="GO:0016887">
    <property type="term" value="F:ATP hydrolysis activity"/>
    <property type="evidence" value="ECO:0007669"/>
    <property type="project" value="InterPro"/>
</dbReference>
<evidence type="ECO:0000256" key="4">
    <source>
        <dbReference type="ARBA" id="ARBA00022840"/>
    </source>
</evidence>
<dbReference type="RefSeq" id="WP_188780108.1">
    <property type="nucleotide sequence ID" value="NZ_BMKQ01000001.1"/>
</dbReference>
<feature type="domain" description="ABC transporter" evidence="5">
    <location>
        <begin position="248"/>
        <end position="479"/>
    </location>
</feature>
<dbReference type="PANTHER" id="PTHR43776">
    <property type="entry name" value="TRANSPORT ATP-BINDING PROTEIN"/>
    <property type="match status" value="1"/>
</dbReference>
<evidence type="ECO:0000313" key="7">
    <source>
        <dbReference type="Proteomes" id="UP000649179"/>
    </source>
</evidence>
<dbReference type="EMBL" id="BMKQ01000001">
    <property type="protein sequence ID" value="GGF50434.1"/>
    <property type="molecule type" value="Genomic_DNA"/>
</dbReference>
<keyword evidence="3" id="KW-0547">Nucleotide-binding</keyword>
<dbReference type="GO" id="GO:0055085">
    <property type="term" value="P:transmembrane transport"/>
    <property type="evidence" value="ECO:0007669"/>
    <property type="project" value="UniProtKB-ARBA"/>
</dbReference>
<dbReference type="Gene3D" id="3.40.50.300">
    <property type="entry name" value="P-loop containing nucleotide triphosphate hydrolases"/>
    <property type="match status" value="2"/>
</dbReference>
<dbReference type="Pfam" id="PF00005">
    <property type="entry name" value="ABC_tran"/>
    <property type="match status" value="2"/>
</dbReference>
<dbReference type="Proteomes" id="UP000649179">
    <property type="component" value="Unassembled WGS sequence"/>
</dbReference>
<dbReference type="GO" id="GO:0005524">
    <property type="term" value="F:ATP binding"/>
    <property type="evidence" value="ECO:0007669"/>
    <property type="project" value="UniProtKB-KW"/>
</dbReference>
<evidence type="ECO:0000313" key="6">
    <source>
        <dbReference type="EMBL" id="GGF50434.1"/>
    </source>
</evidence>
<reference evidence="6" key="1">
    <citation type="journal article" date="2014" name="Int. J. Syst. Evol. Microbiol.">
        <title>Complete genome sequence of Corynebacterium casei LMG S-19264T (=DSM 44701T), isolated from a smear-ripened cheese.</title>
        <authorList>
            <consortium name="US DOE Joint Genome Institute (JGI-PGF)"/>
            <person name="Walter F."/>
            <person name="Albersmeier A."/>
            <person name="Kalinowski J."/>
            <person name="Ruckert C."/>
        </authorList>
    </citation>
    <scope>NUCLEOTIDE SEQUENCE</scope>
    <source>
        <strain evidence="6">CGMCC 1.16067</strain>
    </source>
</reference>
<dbReference type="InterPro" id="IPR050319">
    <property type="entry name" value="ABC_transp_ATP-bind"/>
</dbReference>
<organism evidence="6 7">
    <name type="scientific">Marmoricola endophyticus</name>
    <dbReference type="NCBI Taxonomy" id="2040280"/>
    <lineage>
        <taxon>Bacteria</taxon>
        <taxon>Bacillati</taxon>
        <taxon>Actinomycetota</taxon>
        <taxon>Actinomycetes</taxon>
        <taxon>Propionibacteriales</taxon>
        <taxon>Nocardioidaceae</taxon>
        <taxon>Marmoricola</taxon>
    </lineage>
</organism>
<comment type="similarity">
    <text evidence="1">Belongs to the ABC transporter superfamily.</text>
</comment>
<name>A0A917F752_9ACTN</name>
<gene>
    <name evidence="6" type="ORF">GCM10011519_25470</name>
</gene>
<dbReference type="PANTHER" id="PTHR43776:SF7">
    <property type="entry name" value="D,D-DIPEPTIDE TRANSPORT ATP-BINDING PROTEIN DDPF-RELATED"/>
    <property type="match status" value="1"/>
</dbReference>
<feature type="domain" description="ABC transporter" evidence="5">
    <location>
        <begin position="7"/>
        <end position="244"/>
    </location>
</feature>
<protein>
    <submittedName>
        <fullName evidence="6">ABC transporter ATP-binding protein</fullName>
    </submittedName>
</protein>
<keyword evidence="4 6" id="KW-0067">ATP-binding</keyword>
<evidence type="ECO:0000256" key="1">
    <source>
        <dbReference type="ARBA" id="ARBA00005417"/>
    </source>
</evidence>
<sequence length="479" mass="50814">MADPVLVAARGFTVRAGSATILHDVDLDLRAGRCTVLVGPSGAGKTTLARSVADALPASLTTSGRITDAGTRAGYLPQDAAETLNPAHRIGSSLRELVRIHGARPPGRSRRGWLQDEVTSALRHAGLDELLAEPGTPLRRFPTELSGGQRTRLALAHVLTTAPDLLVLDEPTTGLDTESAALVVDTLRGLVDEGVAALVVTHDRSVADRLADEVLEIRDGGVRAAPVRLASAASPRLPRPPCIAAPALELRSLGVRARGRELVAQVDLRLQPGEALGLVGRSGAGKTTLARAAAGLLAPSEGSVHLLGHRVGTLARRSREQVASCQYVWQEATASFEPQLAVVDQVARTAVLLRRRPRAAAREEALAELGALGLSTAEVHRRPHELSGGQLRRAALARALLARPRVLLCDEVTSGLDPDTAATVLDRLEEHRARHDSALLLIGHDLAELRRRTHRVLTIDAGRVVAADDSRPTEREDGE</sequence>